<protein>
    <recommendedName>
        <fullName evidence="5">DNA-directed RNA polymerase subunit epsilon</fullName>
        <shortName evidence="5">RNAP epsilon subunit</shortName>
        <ecNumber evidence="5">2.7.7.6</ecNumber>
    </recommendedName>
    <alternativeName>
        <fullName evidence="5">RNA polymerase epsilon subunit</fullName>
    </alternativeName>
    <alternativeName>
        <fullName evidence="5">Transcriptase subunit epsilon</fullName>
    </alternativeName>
</protein>
<evidence type="ECO:0000256" key="2">
    <source>
        <dbReference type="ARBA" id="ARBA00022679"/>
    </source>
</evidence>
<gene>
    <name evidence="5" type="primary">rpoY</name>
    <name evidence="6" type="ORF">CUU66_20800</name>
</gene>
<dbReference type="HAMAP" id="MF_01553">
    <property type="entry name" value="RNApol_bact_RpoY"/>
    <property type="match status" value="1"/>
</dbReference>
<dbReference type="Proteomes" id="UP000234748">
    <property type="component" value="Unassembled WGS sequence"/>
</dbReference>
<keyword evidence="1 5" id="KW-0240">DNA-directed RNA polymerase</keyword>
<keyword evidence="7" id="KW-1185">Reference proteome</keyword>
<reference evidence="6 7" key="1">
    <citation type="submission" date="2017-11" db="EMBL/GenBank/DDBJ databases">
        <title>Comparitive Functional Genomics of Dry Heat Resistant strains isolated from the Viking Spacecraft.</title>
        <authorList>
            <person name="Seuylemezian A."/>
            <person name="Cooper K."/>
            <person name="Vaishampayan P."/>
        </authorList>
    </citation>
    <scope>NUCLEOTIDE SEQUENCE [LARGE SCALE GENOMIC DNA]</scope>
    <source>
        <strain evidence="6 7">V1-29</strain>
    </source>
</reference>
<comment type="catalytic activity">
    <reaction evidence="5">
        <text>RNA(n) + a ribonucleoside 5'-triphosphate = RNA(n+1) + diphosphate</text>
        <dbReference type="Rhea" id="RHEA:21248"/>
        <dbReference type="Rhea" id="RHEA-COMP:14527"/>
        <dbReference type="Rhea" id="RHEA-COMP:17342"/>
        <dbReference type="ChEBI" id="CHEBI:33019"/>
        <dbReference type="ChEBI" id="CHEBI:61557"/>
        <dbReference type="ChEBI" id="CHEBI:140395"/>
        <dbReference type="EC" id="2.7.7.6"/>
    </reaction>
</comment>
<dbReference type="GO" id="GO:0003677">
    <property type="term" value="F:DNA binding"/>
    <property type="evidence" value="ECO:0007669"/>
    <property type="project" value="UniProtKB-UniRule"/>
</dbReference>
<comment type="function">
    <text evidence="5">A non-essential component of RNA polymerase (RNAP).</text>
</comment>
<proteinExistence type="inferred from homology"/>
<dbReference type="OrthoDB" id="2147503at2"/>
<dbReference type="GO" id="GO:0003899">
    <property type="term" value="F:DNA-directed RNA polymerase activity"/>
    <property type="evidence" value="ECO:0007669"/>
    <property type="project" value="UniProtKB-UniRule"/>
</dbReference>
<comment type="subunit">
    <text evidence="5">RNAP is composed of a core of 2 alpha, a beta and a beta' subunit. The core is associated with a delta subunit, and at least one of epsilon or omega. When a sigma factor is associated with the core the holoenzyme is formed, which can initiate transcription.</text>
</comment>
<keyword evidence="3 5" id="KW-0548">Nucleotidyltransferase</keyword>
<dbReference type="GO" id="GO:0006351">
    <property type="term" value="P:DNA-templated transcription"/>
    <property type="evidence" value="ECO:0007669"/>
    <property type="project" value="UniProtKB-UniRule"/>
</dbReference>
<dbReference type="AlphaFoldDB" id="A0A2N5M0Z5"/>
<comment type="caution">
    <text evidence="6">The sequence shown here is derived from an EMBL/GenBank/DDBJ whole genome shotgun (WGS) entry which is preliminary data.</text>
</comment>
<keyword evidence="4 5" id="KW-0804">Transcription</keyword>
<sequence>MIFKVYYQESASEVPVRESTKTVYVEGESKRDVIKKIADRKYNIEYVEKVSGNYLDFEKQNEDFNVLEL</sequence>
<accession>A0A2N5M0Z5</accession>
<keyword evidence="2 5" id="KW-0808">Transferase</keyword>
<dbReference type="EC" id="2.7.7.6" evidence="5"/>
<dbReference type="Gene3D" id="3.10.20.730">
    <property type="entry name" value="RNAP, epsilon subunit-like"/>
    <property type="match status" value="1"/>
</dbReference>
<dbReference type="RefSeq" id="WP_101645309.1">
    <property type="nucleotide sequence ID" value="NZ_PGUY01000069.1"/>
</dbReference>
<evidence type="ECO:0000256" key="4">
    <source>
        <dbReference type="ARBA" id="ARBA00023163"/>
    </source>
</evidence>
<evidence type="ECO:0000313" key="6">
    <source>
        <dbReference type="EMBL" id="PLT28029.1"/>
    </source>
</evidence>
<evidence type="ECO:0000256" key="1">
    <source>
        <dbReference type="ARBA" id="ARBA00022478"/>
    </source>
</evidence>
<dbReference type="EMBL" id="PGUY01000069">
    <property type="protein sequence ID" value="PLT28029.1"/>
    <property type="molecule type" value="Genomic_DNA"/>
</dbReference>
<dbReference type="GO" id="GO:0000428">
    <property type="term" value="C:DNA-directed RNA polymerase complex"/>
    <property type="evidence" value="ECO:0007669"/>
    <property type="project" value="UniProtKB-KW"/>
</dbReference>
<evidence type="ECO:0000256" key="3">
    <source>
        <dbReference type="ARBA" id="ARBA00022695"/>
    </source>
</evidence>
<organism evidence="6 7">
    <name type="scientific">Peribacillus deserti</name>
    <dbReference type="NCBI Taxonomy" id="673318"/>
    <lineage>
        <taxon>Bacteria</taxon>
        <taxon>Bacillati</taxon>
        <taxon>Bacillota</taxon>
        <taxon>Bacilli</taxon>
        <taxon>Bacillales</taxon>
        <taxon>Bacillaceae</taxon>
        <taxon>Peribacillus</taxon>
    </lineage>
</organism>
<dbReference type="NCBIfam" id="NF010188">
    <property type="entry name" value="PRK13667.1"/>
    <property type="match status" value="1"/>
</dbReference>
<dbReference type="Pfam" id="PF07288">
    <property type="entry name" value="RpoY"/>
    <property type="match status" value="1"/>
</dbReference>
<evidence type="ECO:0000256" key="5">
    <source>
        <dbReference type="HAMAP-Rule" id="MF_01553"/>
    </source>
</evidence>
<dbReference type="InterPro" id="IPR009907">
    <property type="entry name" value="RpoY"/>
</dbReference>
<name>A0A2N5M0Z5_9BACI</name>
<comment type="similarity">
    <text evidence="5">Belongs to the RNA polymerase subunit epsilon family.</text>
</comment>
<evidence type="ECO:0000313" key="7">
    <source>
        <dbReference type="Proteomes" id="UP000234748"/>
    </source>
</evidence>